<dbReference type="GO" id="GO:0005634">
    <property type="term" value="C:nucleus"/>
    <property type="evidence" value="ECO:0007669"/>
    <property type="project" value="InterPro"/>
</dbReference>
<feature type="compositionally biased region" description="Polar residues" evidence="7">
    <location>
        <begin position="220"/>
        <end position="233"/>
    </location>
</feature>
<dbReference type="VEuPathDB" id="FungiDB:C5L36_0C07220"/>
<dbReference type="PANTHER" id="PTHR12132">
    <property type="entry name" value="DNA REPAIR AND RECOMBINATION PROTEIN RAD52, RAD59"/>
    <property type="match status" value="1"/>
</dbReference>
<feature type="region of interest" description="Disordered" evidence="7">
    <location>
        <begin position="492"/>
        <end position="527"/>
    </location>
</feature>
<evidence type="ECO:0000256" key="6">
    <source>
        <dbReference type="ARBA" id="ARBA00041062"/>
    </source>
</evidence>
<dbReference type="Proteomes" id="UP000195871">
    <property type="component" value="Unassembled WGS sequence"/>
</dbReference>
<dbReference type="NCBIfam" id="TIGR00607">
    <property type="entry name" value="rad52"/>
    <property type="match status" value="1"/>
</dbReference>
<dbReference type="GO" id="GO:0045002">
    <property type="term" value="P:double-strand break repair via single-strand annealing"/>
    <property type="evidence" value="ECO:0007669"/>
    <property type="project" value="InterPro"/>
</dbReference>
<dbReference type="Pfam" id="PF04098">
    <property type="entry name" value="Rad52_Rad22"/>
    <property type="match status" value="1"/>
</dbReference>
<dbReference type="GO" id="GO:0000730">
    <property type="term" value="P:DNA recombinase assembly"/>
    <property type="evidence" value="ECO:0007669"/>
    <property type="project" value="InterPro"/>
</dbReference>
<dbReference type="AlphaFoldDB" id="A0A1Z8JV66"/>
<dbReference type="EMBL" id="NHMM01000001">
    <property type="protein sequence ID" value="OUT24352.1"/>
    <property type="molecule type" value="Genomic_DNA"/>
</dbReference>
<proteinExistence type="inferred from homology"/>
<evidence type="ECO:0000256" key="1">
    <source>
        <dbReference type="ARBA" id="ARBA00006638"/>
    </source>
</evidence>
<dbReference type="SUPFAM" id="SSF54768">
    <property type="entry name" value="dsRNA-binding domain-like"/>
    <property type="match status" value="1"/>
</dbReference>
<comment type="similarity">
    <text evidence="1">Belongs to the RAD52 family.</text>
</comment>
<feature type="compositionally biased region" description="Polar residues" evidence="7">
    <location>
        <begin position="492"/>
        <end position="503"/>
    </location>
</feature>
<feature type="region of interest" description="Disordered" evidence="7">
    <location>
        <begin position="176"/>
        <end position="206"/>
    </location>
</feature>
<evidence type="ECO:0000256" key="2">
    <source>
        <dbReference type="ARBA" id="ARBA00022763"/>
    </source>
</evidence>
<evidence type="ECO:0000256" key="7">
    <source>
        <dbReference type="SAM" id="MobiDB-lite"/>
    </source>
</evidence>
<dbReference type="FunFam" id="3.30.390.80:FF:000001">
    <property type="entry name" value="DNA repair protein RAD52 homolog"/>
    <property type="match status" value="1"/>
</dbReference>
<feature type="compositionally biased region" description="Low complexity" evidence="7">
    <location>
        <begin position="234"/>
        <end position="250"/>
    </location>
</feature>
<keyword evidence="3" id="KW-0233">DNA recombination</keyword>
<evidence type="ECO:0000313" key="8">
    <source>
        <dbReference type="EMBL" id="OUT24352.1"/>
    </source>
</evidence>
<comment type="function">
    <text evidence="5">Involved in DNA double-strand break (DSB) repair and recombination. Promotes the annealing of complementary single-stranded DNA and by stimulation of the RAD51 recombinase.</text>
</comment>
<evidence type="ECO:0000256" key="3">
    <source>
        <dbReference type="ARBA" id="ARBA00023172"/>
    </source>
</evidence>
<keyword evidence="4" id="KW-0234">DNA repair</keyword>
<accession>A0A1Z8JV66</accession>
<gene>
    <name evidence="8" type="ORF">CAS74_000740</name>
</gene>
<dbReference type="Gene3D" id="3.30.390.80">
    <property type="entry name" value="DNA repair protein Rad52/59/22"/>
    <property type="match status" value="1"/>
</dbReference>
<feature type="region of interest" description="Disordered" evidence="7">
    <location>
        <begin position="432"/>
        <end position="477"/>
    </location>
</feature>
<organism evidence="8 9">
    <name type="scientific">Pichia kudriavzevii</name>
    <name type="common">Yeast</name>
    <name type="synonym">Issatchenkia orientalis</name>
    <dbReference type="NCBI Taxonomy" id="4909"/>
    <lineage>
        <taxon>Eukaryota</taxon>
        <taxon>Fungi</taxon>
        <taxon>Dikarya</taxon>
        <taxon>Ascomycota</taxon>
        <taxon>Saccharomycotina</taxon>
        <taxon>Pichiomycetes</taxon>
        <taxon>Pichiales</taxon>
        <taxon>Pichiaceae</taxon>
        <taxon>Pichia</taxon>
    </lineage>
</organism>
<dbReference type="InterPro" id="IPR042525">
    <property type="entry name" value="Rad52_Rad59_Rad22_sf"/>
</dbReference>
<protein>
    <recommendedName>
        <fullName evidence="6">DNA repair and recombination protein RAD52</fullName>
    </recommendedName>
</protein>
<dbReference type="InterPro" id="IPR007232">
    <property type="entry name" value="Rad52_Rad59_Rad22"/>
</dbReference>
<feature type="compositionally biased region" description="Polar residues" evidence="7">
    <location>
        <begin position="186"/>
        <end position="198"/>
    </location>
</feature>
<comment type="caution">
    <text evidence="8">The sequence shown here is derived from an EMBL/GenBank/DDBJ whole genome shotgun (WGS) entry which is preliminary data.</text>
</comment>
<evidence type="ECO:0000313" key="9">
    <source>
        <dbReference type="Proteomes" id="UP000195871"/>
    </source>
</evidence>
<dbReference type="PANTHER" id="PTHR12132:SF1">
    <property type="entry name" value="DNA REPAIR PROTEIN RAD52 HOMOLOG"/>
    <property type="match status" value="1"/>
</dbReference>
<evidence type="ECO:0000256" key="5">
    <source>
        <dbReference type="ARBA" id="ARBA00037138"/>
    </source>
</evidence>
<reference evidence="8 9" key="1">
    <citation type="submission" date="2017-05" db="EMBL/GenBank/DDBJ databases">
        <title>The Genome Sequence of Candida krusei Ckrusei653.</title>
        <authorList>
            <person name="Cuomo C."/>
            <person name="Forche A."/>
            <person name="Young S."/>
            <person name="Abouelleil A."/>
            <person name="Cao P."/>
            <person name="Chapman S."/>
            <person name="Cusick C."/>
            <person name="Shea T."/>
            <person name="Nusbaum C."/>
            <person name="Birren B."/>
        </authorList>
    </citation>
    <scope>NUCLEOTIDE SEQUENCE [LARGE SCALE GENOMIC DNA]</scope>
    <source>
        <strain evidence="8 9">Ckrusei653</strain>
    </source>
</reference>
<keyword evidence="2" id="KW-0227">DNA damage</keyword>
<name>A0A1Z8JV66_PICKU</name>
<feature type="region of interest" description="Disordered" evidence="7">
    <location>
        <begin position="220"/>
        <end position="254"/>
    </location>
</feature>
<dbReference type="InterPro" id="IPR004585">
    <property type="entry name" value="DNA_recomb/repair_Rad52"/>
</dbReference>
<feature type="compositionally biased region" description="Low complexity" evidence="7">
    <location>
        <begin position="458"/>
        <end position="469"/>
    </location>
</feature>
<dbReference type="InterPro" id="IPR041247">
    <property type="entry name" value="Rad52_fam"/>
</dbReference>
<evidence type="ECO:0000256" key="4">
    <source>
        <dbReference type="ARBA" id="ARBA00023204"/>
    </source>
</evidence>
<dbReference type="GO" id="GO:0003697">
    <property type="term" value="F:single-stranded DNA binding"/>
    <property type="evidence" value="ECO:0007669"/>
    <property type="project" value="UniProtKB-ARBA"/>
</dbReference>
<feature type="compositionally biased region" description="Basic and acidic residues" evidence="7">
    <location>
        <begin position="1"/>
        <end position="11"/>
    </location>
</feature>
<dbReference type="GO" id="GO:0006312">
    <property type="term" value="P:mitotic recombination"/>
    <property type="evidence" value="ECO:0007669"/>
    <property type="project" value="TreeGrafter"/>
</dbReference>
<feature type="region of interest" description="Disordered" evidence="7">
    <location>
        <begin position="1"/>
        <end position="22"/>
    </location>
</feature>
<sequence length="527" mass="58962">MYRLSSKDQRQRIHTPSNEAAPGYTPKELEAIRVALNRKLGPEYISKRKGPGYNSVQYLEGWKAINLANEIFGPTGWNTELREFKVDYIDERNGAISLGLSCIVRVILKDGTFHEDVGYGSIENCKGKAMAFDKCKKEAFTDGMKRALRQFGNALGNCLYDKEFLQQITKVSRPPTEFDENELMRRSSTVPAKPNTRTEMAPDIDDGIKADGRKLLGSNMNSATSVPSNAQLHSISAKSSKSTSQQALSLLDNKKKSHEKNYIVNNQKDEGKFSELVEERNTGKDKEELEDSFMFSDDWPDDDDVDNEILNSNNFNKEEELPPSDFEGDVDMNAFQGESTLSNINKPVENKMDGTKANNETADISNNSFNSTSMVPEQVTFVSATSADSVQQDPTLQNSLKYDLSFNGRHLNKSSFIVHTKSLPVKKSQVQAALGNKSKSNTENSEDKITTAPSTEITVNTSDDTNTNTLHPTTNSKKMDRKIKNRINVNLNPMQTSNVSSPLLSKRSFGLPPDKLPQQHYLKRQRK</sequence>